<evidence type="ECO:0000313" key="9">
    <source>
        <dbReference type="EMBL" id="SHH32782.1"/>
    </source>
</evidence>
<dbReference type="STRING" id="1123380.SAMN02745199_0769"/>
<keyword evidence="3" id="KW-0645">Protease</keyword>
<dbReference type="InterPro" id="IPR051464">
    <property type="entry name" value="Peptidase_M42_aminopept"/>
</dbReference>
<evidence type="ECO:0000256" key="8">
    <source>
        <dbReference type="PIRSR" id="PIRSR001123-2"/>
    </source>
</evidence>
<evidence type="ECO:0000256" key="2">
    <source>
        <dbReference type="ARBA" id="ARBA00022438"/>
    </source>
</evidence>
<evidence type="ECO:0000256" key="3">
    <source>
        <dbReference type="ARBA" id="ARBA00022670"/>
    </source>
</evidence>
<dbReference type="PANTHER" id="PTHR32481">
    <property type="entry name" value="AMINOPEPTIDASE"/>
    <property type="match status" value="1"/>
</dbReference>
<dbReference type="GO" id="GO:0046872">
    <property type="term" value="F:metal ion binding"/>
    <property type="evidence" value="ECO:0007669"/>
    <property type="project" value="UniProtKB-UniRule"/>
</dbReference>
<feature type="binding site" evidence="8">
    <location>
        <position position="205"/>
    </location>
    <ligand>
        <name>Zn(2+)</name>
        <dbReference type="ChEBI" id="CHEBI:29105"/>
        <label>2</label>
    </ligand>
</feature>
<keyword evidence="5" id="KW-0378">Hydrolase</keyword>
<keyword evidence="10" id="KW-1185">Reference proteome</keyword>
<dbReference type="PIRSF" id="PIRSF001123">
    <property type="entry name" value="PepA_GA"/>
    <property type="match status" value="1"/>
</dbReference>
<feature type="active site" description="Proton acceptor" evidence="7">
    <location>
        <position position="204"/>
    </location>
</feature>
<evidence type="ECO:0000256" key="7">
    <source>
        <dbReference type="PIRSR" id="PIRSR001123-1"/>
    </source>
</evidence>
<comment type="cofactor">
    <cofactor evidence="8">
        <name>a divalent metal cation</name>
        <dbReference type="ChEBI" id="CHEBI:60240"/>
    </cofactor>
    <text evidence="8">Binds 2 divalent metal cations per subunit.</text>
</comment>
<dbReference type="InterPro" id="IPR008007">
    <property type="entry name" value="Peptidase_M42"/>
</dbReference>
<dbReference type="Proteomes" id="UP000242592">
    <property type="component" value="Unassembled WGS sequence"/>
</dbReference>
<keyword evidence="4 8" id="KW-0479">Metal-binding</keyword>
<dbReference type="SUPFAM" id="SSF101821">
    <property type="entry name" value="Aminopeptidase/glucanase lid domain"/>
    <property type="match status" value="1"/>
</dbReference>
<dbReference type="EMBL" id="FQXN01000002">
    <property type="protein sequence ID" value="SHH32782.1"/>
    <property type="molecule type" value="Genomic_DNA"/>
</dbReference>
<dbReference type="InterPro" id="IPR023367">
    <property type="entry name" value="Peptidase_M42_dom2"/>
</dbReference>
<dbReference type="AlphaFoldDB" id="A0A1M5S299"/>
<dbReference type="SUPFAM" id="SSF53187">
    <property type="entry name" value="Zn-dependent exopeptidases"/>
    <property type="match status" value="1"/>
</dbReference>
<sequence>MNTKDLLLKLTSIHGPSGFENQVIKEIQKIMEEYSDECHITKLGSLICLKKGNGKGRIGLLAHVDQLGFVVSKIDEKGFAYVEKIGGWDPKVVAGQRAIIYSNGKIFNGVFGFLAPHLQKSKDRKIMPNFDGLFLDISMNKKWKEINVGDIVMLDDIKGFETQNFVFAPALDNRASCTSIILTAKMLQKMNHSFDVFFIFTTQEEIGGPGAPTSAYFSELDYAFVIDVTHGDEKIPGYAKIELNKGPAVGFGPVIDREFNEKVRKVAEKYNIKTQLEPIPRNSGTDTDEVQLVRTGIKTQLLSIPLKYMHTPYEKVSITDVENTAKLMAFTIIEMEVQ</sequence>
<evidence type="ECO:0000256" key="6">
    <source>
        <dbReference type="PIRNR" id="PIRNR001123"/>
    </source>
</evidence>
<feature type="binding site" evidence="8">
    <location>
        <position position="310"/>
    </location>
    <ligand>
        <name>Zn(2+)</name>
        <dbReference type="ChEBI" id="CHEBI:29105"/>
        <label>2</label>
    </ligand>
</feature>
<feature type="binding site" evidence="8">
    <location>
        <position position="63"/>
    </location>
    <ligand>
        <name>Zn(2+)</name>
        <dbReference type="ChEBI" id="CHEBI:29105"/>
        <label>1</label>
    </ligand>
</feature>
<keyword evidence="2" id="KW-0031">Aminopeptidase</keyword>
<comment type="similarity">
    <text evidence="1 6">Belongs to the peptidase M42 family.</text>
</comment>
<dbReference type="GO" id="GO:0006508">
    <property type="term" value="P:proteolysis"/>
    <property type="evidence" value="ECO:0007669"/>
    <property type="project" value="UniProtKB-KW"/>
</dbReference>
<feature type="binding site" evidence="8">
    <location>
        <position position="227"/>
    </location>
    <ligand>
        <name>Zn(2+)</name>
        <dbReference type="ChEBI" id="CHEBI:29105"/>
        <label>1</label>
    </ligand>
</feature>
<dbReference type="RefSeq" id="WP_084728020.1">
    <property type="nucleotide sequence ID" value="NZ_FQXN01000002.1"/>
</dbReference>
<dbReference type="PANTHER" id="PTHR32481:SF6">
    <property type="entry name" value="ENDOGLUCANASE"/>
    <property type="match status" value="1"/>
</dbReference>
<dbReference type="GO" id="GO:0004177">
    <property type="term" value="F:aminopeptidase activity"/>
    <property type="evidence" value="ECO:0007669"/>
    <property type="project" value="UniProtKB-UniRule"/>
</dbReference>
<feature type="binding site" evidence="8">
    <location>
        <position position="172"/>
    </location>
    <ligand>
        <name>Zn(2+)</name>
        <dbReference type="ChEBI" id="CHEBI:29105"/>
        <label>2</label>
    </ligand>
</feature>
<reference evidence="10" key="1">
    <citation type="submission" date="2016-11" db="EMBL/GenBank/DDBJ databases">
        <authorList>
            <person name="Varghese N."/>
            <person name="Submissions S."/>
        </authorList>
    </citation>
    <scope>NUCLEOTIDE SEQUENCE [LARGE SCALE GENOMIC DNA]</scope>
    <source>
        <strain evidence="10">DSM 15807</strain>
    </source>
</reference>
<organism evidence="9 10">
    <name type="scientific">Thermosipho atlanticus DSM 15807</name>
    <dbReference type="NCBI Taxonomy" id="1123380"/>
    <lineage>
        <taxon>Bacteria</taxon>
        <taxon>Thermotogati</taxon>
        <taxon>Thermotogota</taxon>
        <taxon>Thermotogae</taxon>
        <taxon>Thermotogales</taxon>
        <taxon>Fervidobacteriaceae</taxon>
        <taxon>Thermosipho</taxon>
    </lineage>
</organism>
<name>A0A1M5S299_9BACT</name>
<evidence type="ECO:0000256" key="4">
    <source>
        <dbReference type="ARBA" id="ARBA00022723"/>
    </source>
</evidence>
<dbReference type="OrthoDB" id="48055at2"/>
<accession>A0A1M5S299</accession>
<feature type="binding site" evidence="8">
    <location>
        <position position="172"/>
    </location>
    <ligand>
        <name>Zn(2+)</name>
        <dbReference type="ChEBI" id="CHEBI:29105"/>
        <label>1</label>
    </ligand>
</feature>
<dbReference type="Gene3D" id="2.40.30.40">
    <property type="entry name" value="Peptidase M42, domain 2"/>
    <property type="match status" value="1"/>
</dbReference>
<dbReference type="Pfam" id="PF05343">
    <property type="entry name" value="Peptidase_M42"/>
    <property type="match status" value="1"/>
</dbReference>
<proteinExistence type="inferred from homology"/>
<dbReference type="Gene3D" id="3.40.630.10">
    <property type="entry name" value="Zn peptidases"/>
    <property type="match status" value="1"/>
</dbReference>
<protein>
    <submittedName>
        <fullName evidence="9">Endoglucanase</fullName>
    </submittedName>
</protein>
<gene>
    <name evidence="9" type="ORF">SAMN02745199_0769</name>
</gene>
<evidence type="ECO:0000256" key="1">
    <source>
        <dbReference type="ARBA" id="ARBA00006272"/>
    </source>
</evidence>
<evidence type="ECO:0000256" key="5">
    <source>
        <dbReference type="ARBA" id="ARBA00022801"/>
    </source>
</evidence>
<evidence type="ECO:0000313" key="10">
    <source>
        <dbReference type="Proteomes" id="UP000242592"/>
    </source>
</evidence>